<evidence type="ECO:0000256" key="1">
    <source>
        <dbReference type="SAM" id="Phobius"/>
    </source>
</evidence>
<dbReference type="EMBL" id="WIXE01021985">
    <property type="protein sequence ID" value="KAK5967878.1"/>
    <property type="molecule type" value="Genomic_DNA"/>
</dbReference>
<accession>A0AAN8IFI5</accession>
<protein>
    <submittedName>
        <fullName evidence="2">Uncharacterized protein</fullName>
    </submittedName>
</protein>
<name>A0AAN8IFI5_TRICO</name>
<organism evidence="2 3">
    <name type="scientific">Trichostrongylus colubriformis</name>
    <name type="common">Black scour worm</name>
    <dbReference type="NCBI Taxonomy" id="6319"/>
    <lineage>
        <taxon>Eukaryota</taxon>
        <taxon>Metazoa</taxon>
        <taxon>Ecdysozoa</taxon>
        <taxon>Nematoda</taxon>
        <taxon>Chromadorea</taxon>
        <taxon>Rhabditida</taxon>
        <taxon>Rhabditina</taxon>
        <taxon>Rhabditomorpha</taxon>
        <taxon>Strongyloidea</taxon>
        <taxon>Trichostrongylidae</taxon>
        <taxon>Trichostrongylus</taxon>
    </lineage>
</organism>
<keyword evidence="1" id="KW-0472">Membrane</keyword>
<dbReference type="AlphaFoldDB" id="A0AAN8IFI5"/>
<keyword evidence="3" id="KW-1185">Reference proteome</keyword>
<reference evidence="2 3" key="1">
    <citation type="submission" date="2019-10" db="EMBL/GenBank/DDBJ databases">
        <title>Assembly and Annotation for the nematode Trichostrongylus colubriformis.</title>
        <authorList>
            <person name="Martin J."/>
        </authorList>
    </citation>
    <scope>NUCLEOTIDE SEQUENCE [LARGE SCALE GENOMIC DNA]</scope>
    <source>
        <strain evidence="2">G859</strain>
        <tissue evidence="2">Whole worm</tissue>
    </source>
</reference>
<comment type="caution">
    <text evidence="2">The sequence shown here is derived from an EMBL/GenBank/DDBJ whole genome shotgun (WGS) entry which is preliminary data.</text>
</comment>
<proteinExistence type="predicted"/>
<feature type="transmembrane region" description="Helical" evidence="1">
    <location>
        <begin position="38"/>
        <end position="60"/>
    </location>
</feature>
<evidence type="ECO:0000313" key="2">
    <source>
        <dbReference type="EMBL" id="KAK5967878.1"/>
    </source>
</evidence>
<gene>
    <name evidence="2" type="ORF">GCK32_013711</name>
</gene>
<evidence type="ECO:0000313" key="3">
    <source>
        <dbReference type="Proteomes" id="UP001331761"/>
    </source>
</evidence>
<keyword evidence="1" id="KW-1133">Transmembrane helix</keyword>
<sequence length="103" mass="11708">MYRSTQDFVARLVLEYSTTRVTEVLLTKDPNLYELLSYIGYNLATWFTIGHIIWSLYALIRDAACFSTKVAPESPRRVFAISQPVEVQPVVEVKETTDDASTS</sequence>
<keyword evidence="1" id="KW-0812">Transmembrane</keyword>
<dbReference type="Proteomes" id="UP001331761">
    <property type="component" value="Unassembled WGS sequence"/>
</dbReference>